<accession>A0A183SKL7</accession>
<dbReference type="Proteomes" id="UP000275846">
    <property type="component" value="Unassembled WGS sequence"/>
</dbReference>
<feature type="compositionally biased region" description="Polar residues" evidence="1">
    <location>
        <begin position="136"/>
        <end position="146"/>
    </location>
</feature>
<feature type="region of interest" description="Disordered" evidence="1">
    <location>
        <begin position="126"/>
        <end position="146"/>
    </location>
</feature>
<gene>
    <name evidence="2" type="ORF">SSLN_LOCUS4765</name>
</gene>
<sequence>MGLDGRDFPHHLLRPEQVTFSEPFNWEENVKSVPSINLIPDHCYYHRLLITSKPCADRPETNEKPGGLAGRRPPSEPVSRLMRKWAQLLVNSSTRTTYTTCPPKHKHQDFTQQGLEQLTSHMCDRARGHVKKEPSQPDSQTTSQPLHTKHVELTVRSECNCQLATFQPTVLIAP</sequence>
<evidence type="ECO:0000313" key="2">
    <source>
        <dbReference type="EMBL" id="VDL91150.1"/>
    </source>
</evidence>
<evidence type="ECO:0000256" key="1">
    <source>
        <dbReference type="SAM" id="MobiDB-lite"/>
    </source>
</evidence>
<organism evidence="4">
    <name type="scientific">Schistocephalus solidus</name>
    <name type="common">Tapeworm</name>
    <dbReference type="NCBI Taxonomy" id="70667"/>
    <lineage>
        <taxon>Eukaryota</taxon>
        <taxon>Metazoa</taxon>
        <taxon>Spiralia</taxon>
        <taxon>Lophotrochozoa</taxon>
        <taxon>Platyhelminthes</taxon>
        <taxon>Cestoda</taxon>
        <taxon>Eucestoda</taxon>
        <taxon>Diphyllobothriidea</taxon>
        <taxon>Diphyllobothriidae</taxon>
        <taxon>Schistocephalus</taxon>
    </lineage>
</organism>
<dbReference type="OrthoDB" id="197735at2759"/>
<feature type="compositionally biased region" description="Basic and acidic residues" evidence="1">
    <location>
        <begin position="126"/>
        <end position="135"/>
    </location>
</feature>
<name>A0A183SKL7_SCHSO</name>
<reference evidence="2 3" key="2">
    <citation type="submission" date="2018-11" db="EMBL/GenBank/DDBJ databases">
        <authorList>
            <consortium name="Pathogen Informatics"/>
        </authorList>
    </citation>
    <scope>NUCLEOTIDE SEQUENCE [LARGE SCALE GENOMIC DNA]</scope>
    <source>
        <strain evidence="2 3">NST_G2</strain>
    </source>
</reference>
<proteinExistence type="predicted"/>
<keyword evidence="3" id="KW-1185">Reference proteome</keyword>
<dbReference type="WBParaSite" id="SSLN_0000492001-mRNA-1">
    <property type="protein sequence ID" value="SSLN_0000492001-mRNA-1"/>
    <property type="gene ID" value="SSLN_0000492001"/>
</dbReference>
<reference evidence="4" key="1">
    <citation type="submission" date="2016-06" db="UniProtKB">
        <authorList>
            <consortium name="WormBaseParasite"/>
        </authorList>
    </citation>
    <scope>IDENTIFICATION</scope>
</reference>
<dbReference type="EMBL" id="UYSU01032993">
    <property type="protein sequence ID" value="VDL91150.1"/>
    <property type="molecule type" value="Genomic_DNA"/>
</dbReference>
<protein>
    <submittedName>
        <fullName evidence="4">Alpha-carbonic anhydrase domain-containing protein</fullName>
    </submittedName>
</protein>
<feature type="region of interest" description="Disordered" evidence="1">
    <location>
        <begin position="55"/>
        <end position="78"/>
    </location>
</feature>
<evidence type="ECO:0000313" key="4">
    <source>
        <dbReference type="WBParaSite" id="SSLN_0000492001-mRNA-1"/>
    </source>
</evidence>
<evidence type="ECO:0000313" key="3">
    <source>
        <dbReference type="Proteomes" id="UP000275846"/>
    </source>
</evidence>
<dbReference type="AlphaFoldDB" id="A0A183SKL7"/>